<dbReference type="InterPro" id="IPR000073">
    <property type="entry name" value="AB_hydrolase_1"/>
</dbReference>
<sequence length="274" mass="29707">MDGQGGIQPVFSRHFGHGSRQVLAIHCTLAQSGAWRGLAAQLEEEATFTAFDMLGHGRSPDWDGRGDPQDRITEIAESFLTDQMADQMDVIGHSFGATVALRLAVAHPERVRSLTLLEPVYFCFAMQDDPESVAAHDADAAAFTEQLDRGAYGEGARLFNEMWGGAGPSWDEMPEAARAGMIRSIRFVQVCRPPLYDDLAGILEPGQLDRVTMPTLLLRGTESHRVTKAINDAIAGRLPDAQNIVVEGAGHMLPITHPAEVAAHLRALFARAGD</sequence>
<keyword evidence="3" id="KW-1185">Reference proteome</keyword>
<gene>
    <name evidence="2" type="ORF">E1B25_14065</name>
</gene>
<dbReference type="SUPFAM" id="SSF53474">
    <property type="entry name" value="alpha/beta-Hydrolases"/>
    <property type="match status" value="1"/>
</dbReference>
<dbReference type="Gene3D" id="3.40.50.1820">
    <property type="entry name" value="alpha/beta hydrolase"/>
    <property type="match status" value="1"/>
</dbReference>
<keyword evidence="2" id="KW-0378">Hydrolase</keyword>
<evidence type="ECO:0000313" key="2">
    <source>
        <dbReference type="EMBL" id="TDE36638.1"/>
    </source>
</evidence>
<dbReference type="OrthoDB" id="9804723at2"/>
<dbReference type="PRINTS" id="PR00111">
    <property type="entry name" value="ABHYDROLASE"/>
</dbReference>
<evidence type="ECO:0000259" key="1">
    <source>
        <dbReference type="Pfam" id="PF00561"/>
    </source>
</evidence>
<dbReference type="Proteomes" id="UP000294662">
    <property type="component" value="Unassembled WGS sequence"/>
</dbReference>
<organism evidence="2 3">
    <name type="scientific">Antarcticimicrobium sediminis</name>
    <dbReference type="NCBI Taxonomy" id="2546227"/>
    <lineage>
        <taxon>Bacteria</taxon>
        <taxon>Pseudomonadati</taxon>
        <taxon>Pseudomonadota</taxon>
        <taxon>Alphaproteobacteria</taxon>
        <taxon>Rhodobacterales</taxon>
        <taxon>Paracoccaceae</taxon>
        <taxon>Antarcticimicrobium</taxon>
    </lineage>
</organism>
<comment type="caution">
    <text evidence="2">The sequence shown here is derived from an EMBL/GenBank/DDBJ whole genome shotgun (WGS) entry which is preliminary data.</text>
</comment>
<name>A0A4R5EPQ8_9RHOB</name>
<accession>A0A4R5EPQ8</accession>
<protein>
    <submittedName>
        <fullName evidence="2">Alpha/beta hydrolase</fullName>
    </submittedName>
</protein>
<reference evidence="2 3" key="1">
    <citation type="submission" date="2019-03" db="EMBL/GenBank/DDBJ databases">
        <authorList>
            <person name="Zhang S."/>
        </authorList>
    </citation>
    <scope>NUCLEOTIDE SEQUENCE [LARGE SCALE GENOMIC DNA]</scope>
    <source>
        <strain evidence="2 3">S4J41</strain>
    </source>
</reference>
<dbReference type="InterPro" id="IPR029058">
    <property type="entry name" value="AB_hydrolase_fold"/>
</dbReference>
<dbReference type="Pfam" id="PF00561">
    <property type="entry name" value="Abhydrolase_1"/>
    <property type="match status" value="1"/>
</dbReference>
<dbReference type="EMBL" id="SMFP01000009">
    <property type="protein sequence ID" value="TDE36638.1"/>
    <property type="molecule type" value="Genomic_DNA"/>
</dbReference>
<feature type="domain" description="AB hydrolase-1" evidence="1">
    <location>
        <begin position="22"/>
        <end position="258"/>
    </location>
</feature>
<dbReference type="PANTHER" id="PTHR43194:SF2">
    <property type="entry name" value="PEROXISOMAL MEMBRANE PROTEIN LPX1"/>
    <property type="match status" value="1"/>
</dbReference>
<dbReference type="PANTHER" id="PTHR43194">
    <property type="entry name" value="HYDROLASE ALPHA/BETA FOLD FAMILY"/>
    <property type="match status" value="1"/>
</dbReference>
<dbReference type="AlphaFoldDB" id="A0A4R5EPQ8"/>
<proteinExistence type="predicted"/>
<dbReference type="GO" id="GO:0016787">
    <property type="term" value="F:hydrolase activity"/>
    <property type="evidence" value="ECO:0007669"/>
    <property type="project" value="UniProtKB-KW"/>
</dbReference>
<evidence type="ECO:0000313" key="3">
    <source>
        <dbReference type="Proteomes" id="UP000294662"/>
    </source>
</evidence>
<dbReference type="RefSeq" id="WP_132830150.1">
    <property type="nucleotide sequence ID" value="NZ_SMFP01000009.1"/>
</dbReference>
<dbReference type="InterPro" id="IPR050228">
    <property type="entry name" value="Carboxylesterase_BioH"/>
</dbReference>